<reference evidence="2 3" key="3">
    <citation type="journal article" date="2013" name="Rice">
        <title>Improvement of the Oryza sativa Nipponbare reference genome using next generation sequence and optical map data.</title>
        <authorList>
            <person name="Kawahara Y."/>
            <person name="de la Bastide M."/>
            <person name="Hamilton J.P."/>
            <person name="Kanamori H."/>
            <person name="McCombie W.R."/>
            <person name="Ouyang S."/>
            <person name="Schwartz D.C."/>
            <person name="Tanaka T."/>
            <person name="Wu J."/>
            <person name="Zhou S."/>
            <person name="Childs K.L."/>
            <person name="Davidson R.M."/>
            <person name="Lin H."/>
            <person name="Quesada-Ocampo L."/>
            <person name="Vaillancourt B."/>
            <person name="Sakai H."/>
            <person name="Lee S.S."/>
            <person name="Kim J."/>
            <person name="Numa H."/>
            <person name="Itoh T."/>
            <person name="Buell C.R."/>
            <person name="Matsumoto T."/>
        </authorList>
    </citation>
    <scope>NUCLEOTIDE SEQUENCE [LARGE SCALE GENOMIC DNA]</scope>
    <source>
        <strain evidence="3">cv. Nipponbare</strain>
    </source>
</reference>
<feature type="compositionally biased region" description="Basic and acidic residues" evidence="1">
    <location>
        <begin position="185"/>
        <end position="196"/>
    </location>
</feature>
<gene>
    <name evidence="2" type="ordered locus">Os09g0369250</name>
    <name evidence="2" type="ORF">OSNPB_090369250</name>
</gene>
<evidence type="ECO:0000313" key="2">
    <source>
        <dbReference type="EMBL" id="BAT07759.1"/>
    </source>
</evidence>
<dbReference type="PaxDb" id="39947-A0A0P0XMA0"/>
<dbReference type="AlphaFoldDB" id="A0A0P0XMA0"/>
<dbReference type="Proteomes" id="UP000059680">
    <property type="component" value="Chromosome 9"/>
</dbReference>
<organism evidence="2 3">
    <name type="scientific">Oryza sativa subsp. japonica</name>
    <name type="common">Rice</name>
    <dbReference type="NCBI Taxonomy" id="39947"/>
    <lineage>
        <taxon>Eukaryota</taxon>
        <taxon>Viridiplantae</taxon>
        <taxon>Streptophyta</taxon>
        <taxon>Embryophyta</taxon>
        <taxon>Tracheophyta</taxon>
        <taxon>Spermatophyta</taxon>
        <taxon>Magnoliopsida</taxon>
        <taxon>Liliopsida</taxon>
        <taxon>Poales</taxon>
        <taxon>Poaceae</taxon>
        <taxon>BOP clade</taxon>
        <taxon>Oryzoideae</taxon>
        <taxon>Oryzeae</taxon>
        <taxon>Oryzinae</taxon>
        <taxon>Oryza</taxon>
        <taxon>Oryza sativa</taxon>
    </lineage>
</organism>
<feature type="compositionally biased region" description="Low complexity" evidence="1">
    <location>
        <begin position="151"/>
        <end position="164"/>
    </location>
</feature>
<reference evidence="2 3" key="2">
    <citation type="journal article" date="2013" name="Plant Cell Physiol.">
        <title>Rice Annotation Project Database (RAP-DB): an integrative and interactive database for rice genomics.</title>
        <authorList>
            <person name="Sakai H."/>
            <person name="Lee S.S."/>
            <person name="Tanaka T."/>
            <person name="Numa H."/>
            <person name="Kim J."/>
            <person name="Kawahara Y."/>
            <person name="Wakimoto H."/>
            <person name="Yang C.C."/>
            <person name="Iwamoto M."/>
            <person name="Abe T."/>
            <person name="Yamada Y."/>
            <person name="Muto A."/>
            <person name="Inokuchi H."/>
            <person name="Ikemura T."/>
            <person name="Matsumoto T."/>
            <person name="Sasaki T."/>
            <person name="Itoh T."/>
        </authorList>
    </citation>
    <scope>NUCLEOTIDE SEQUENCE [LARGE SCALE GENOMIC DNA]</scope>
    <source>
        <strain evidence="3">cv. Nipponbare</strain>
    </source>
</reference>
<feature type="region of interest" description="Disordered" evidence="1">
    <location>
        <begin position="151"/>
        <end position="196"/>
    </location>
</feature>
<dbReference type="InParanoid" id="A0A0P0XMA0"/>
<dbReference type="EMBL" id="AP014965">
    <property type="protein sequence ID" value="BAT07759.1"/>
    <property type="molecule type" value="Genomic_DNA"/>
</dbReference>
<keyword evidence="3" id="KW-1185">Reference proteome</keyword>
<reference evidence="3" key="1">
    <citation type="journal article" date="2005" name="Nature">
        <title>The map-based sequence of the rice genome.</title>
        <authorList>
            <consortium name="International rice genome sequencing project (IRGSP)"/>
            <person name="Matsumoto T."/>
            <person name="Wu J."/>
            <person name="Kanamori H."/>
            <person name="Katayose Y."/>
            <person name="Fujisawa M."/>
            <person name="Namiki N."/>
            <person name="Mizuno H."/>
            <person name="Yamamoto K."/>
            <person name="Antonio B.A."/>
            <person name="Baba T."/>
            <person name="Sakata K."/>
            <person name="Nagamura Y."/>
            <person name="Aoki H."/>
            <person name="Arikawa K."/>
            <person name="Arita K."/>
            <person name="Bito T."/>
            <person name="Chiden Y."/>
            <person name="Fujitsuka N."/>
            <person name="Fukunaka R."/>
            <person name="Hamada M."/>
            <person name="Harada C."/>
            <person name="Hayashi A."/>
            <person name="Hijishita S."/>
            <person name="Honda M."/>
            <person name="Hosokawa S."/>
            <person name="Ichikawa Y."/>
            <person name="Idonuma A."/>
            <person name="Iijima M."/>
            <person name="Ikeda M."/>
            <person name="Ikeno M."/>
            <person name="Ito K."/>
            <person name="Ito S."/>
            <person name="Ito T."/>
            <person name="Ito Y."/>
            <person name="Ito Y."/>
            <person name="Iwabuchi A."/>
            <person name="Kamiya K."/>
            <person name="Karasawa W."/>
            <person name="Kurita K."/>
            <person name="Katagiri S."/>
            <person name="Kikuta A."/>
            <person name="Kobayashi H."/>
            <person name="Kobayashi N."/>
            <person name="Machita K."/>
            <person name="Maehara T."/>
            <person name="Masukawa M."/>
            <person name="Mizubayashi T."/>
            <person name="Mukai Y."/>
            <person name="Nagasaki H."/>
            <person name="Nagata Y."/>
            <person name="Naito S."/>
            <person name="Nakashima M."/>
            <person name="Nakama Y."/>
            <person name="Nakamichi Y."/>
            <person name="Nakamura M."/>
            <person name="Meguro A."/>
            <person name="Negishi M."/>
            <person name="Ohta I."/>
            <person name="Ohta T."/>
            <person name="Okamoto M."/>
            <person name="Ono N."/>
            <person name="Saji S."/>
            <person name="Sakaguchi M."/>
            <person name="Sakai K."/>
            <person name="Shibata M."/>
            <person name="Shimokawa T."/>
            <person name="Song J."/>
            <person name="Takazaki Y."/>
            <person name="Terasawa K."/>
            <person name="Tsugane M."/>
            <person name="Tsuji K."/>
            <person name="Ueda S."/>
            <person name="Waki K."/>
            <person name="Yamagata H."/>
            <person name="Yamamoto M."/>
            <person name="Yamamoto S."/>
            <person name="Yamane H."/>
            <person name="Yoshiki S."/>
            <person name="Yoshihara R."/>
            <person name="Yukawa K."/>
            <person name="Zhong H."/>
            <person name="Yano M."/>
            <person name="Yuan Q."/>
            <person name="Ouyang S."/>
            <person name="Liu J."/>
            <person name="Jones K.M."/>
            <person name="Gansberger K."/>
            <person name="Moffat K."/>
            <person name="Hill J."/>
            <person name="Bera J."/>
            <person name="Fadrosh D."/>
            <person name="Jin S."/>
            <person name="Johri S."/>
            <person name="Kim M."/>
            <person name="Overton L."/>
            <person name="Reardon M."/>
            <person name="Tsitrin T."/>
            <person name="Vuong H."/>
            <person name="Weaver B."/>
            <person name="Ciecko A."/>
            <person name="Tallon L."/>
            <person name="Jackson J."/>
            <person name="Pai G."/>
            <person name="Aken S.V."/>
            <person name="Utterback T."/>
            <person name="Reidmuller S."/>
            <person name="Feldblyum T."/>
            <person name="Hsiao J."/>
            <person name="Zismann V."/>
            <person name="Iobst S."/>
            <person name="de Vazeille A.R."/>
            <person name="Buell C.R."/>
            <person name="Ying K."/>
            <person name="Li Y."/>
            <person name="Lu T."/>
            <person name="Huang Y."/>
            <person name="Zhao Q."/>
            <person name="Feng Q."/>
            <person name="Zhang L."/>
            <person name="Zhu J."/>
            <person name="Weng Q."/>
            <person name="Mu J."/>
            <person name="Lu Y."/>
            <person name="Fan D."/>
            <person name="Liu Y."/>
            <person name="Guan J."/>
            <person name="Zhang Y."/>
            <person name="Yu S."/>
            <person name="Liu X."/>
            <person name="Zhang Y."/>
            <person name="Hong G."/>
            <person name="Han B."/>
            <person name="Choisne N."/>
            <person name="Demange N."/>
            <person name="Orjeda G."/>
            <person name="Samain S."/>
            <person name="Cattolico L."/>
            <person name="Pelletier E."/>
            <person name="Couloux A."/>
            <person name="Segurens B."/>
            <person name="Wincker P."/>
            <person name="D'Hont A."/>
            <person name="Scarpelli C."/>
            <person name="Weissenbach J."/>
            <person name="Salanoubat M."/>
            <person name="Quetier F."/>
            <person name="Yu Y."/>
            <person name="Kim H.R."/>
            <person name="Rambo T."/>
            <person name="Currie J."/>
            <person name="Collura K."/>
            <person name="Luo M."/>
            <person name="Yang T."/>
            <person name="Ammiraju J.S.S."/>
            <person name="Engler F."/>
            <person name="Soderlund C."/>
            <person name="Wing R.A."/>
            <person name="Palmer L.E."/>
            <person name="de la Bastide M."/>
            <person name="Spiegel L."/>
            <person name="Nascimento L."/>
            <person name="Zutavern T."/>
            <person name="O'Shaughnessy A."/>
            <person name="Dike S."/>
            <person name="Dedhia N."/>
            <person name="Preston R."/>
            <person name="Balija V."/>
            <person name="McCombie W.R."/>
            <person name="Chow T."/>
            <person name="Chen H."/>
            <person name="Chung M."/>
            <person name="Chen C."/>
            <person name="Shaw J."/>
            <person name="Wu H."/>
            <person name="Hsiao K."/>
            <person name="Chao Y."/>
            <person name="Chu M."/>
            <person name="Cheng C."/>
            <person name="Hour A."/>
            <person name="Lee P."/>
            <person name="Lin S."/>
            <person name="Lin Y."/>
            <person name="Liou J."/>
            <person name="Liu S."/>
            <person name="Hsing Y."/>
            <person name="Raghuvanshi S."/>
            <person name="Mohanty A."/>
            <person name="Bharti A.K."/>
            <person name="Gaur A."/>
            <person name="Gupta V."/>
            <person name="Kumar D."/>
            <person name="Ravi V."/>
            <person name="Vij S."/>
            <person name="Kapur A."/>
            <person name="Khurana P."/>
            <person name="Khurana P."/>
            <person name="Khurana J.P."/>
            <person name="Tyagi A.K."/>
            <person name="Gaikwad K."/>
            <person name="Singh A."/>
            <person name="Dalal V."/>
            <person name="Srivastava S."/>
            <person name="Dixit A."/>
            <person name="Pal A.K."/>
            <person name="Ghazi I.A."/>
            <person name="Yadav M."/>
            <person name="Pandit A."/>
            <person name="Bhargava A."/>
            <person name="Sureshbabu K."/>
            <person name="Batra K."/>
            <person name="Sharma T.R."/>
            <person name="Mohapatra T."/>
            <person name="Singh N.K."/>
            <person name="Messing J."/>
            <person name="Nelson A.B."/>
            <person name="Fuks G."/>
            <person name="Kavchok S."/>
            <person name="Keizer G."/>
            <person name="Linton E."/>
            <person name="Llaca V."/>
            <person name="Song R."/>
            <person name="Tanyolac B."/>
            <person name="Young S."/>
            <person name="Ho-Il K."/>
            <person name="Hahn J.H."/>
            <person name="Sangsakoo G."/>
            <person name="Vanavichit A."/>
            <person name="de Mattos Luiz.A.T."/>
            <person name="Zimmer P.D."/>
            <person name="Malone G."/>
            <person name="Dellagostin O."/>
            <person name="de Oliveira A.C."/>
            <person name="Bevan M."/>
            <person name="Bancroft I."/>
            <person name="Minx P."/>
            <person name="Cordum H."/>
            <person name="Wilson R."/>
            <person name="Cheng Z."/>
            <person name="Jin W."/>
            <person name="Jiang J."/>
            <person name="Leong S.A."/>
            <person name="Iwama H."/>
            <person name="Gojobori T."/>
            <person name="Itoh T."/>
            <person name="Niimura Y."/>
            <person name="Fujii Y."/>
            <person name="Habara T."/>
            <person name="Sakai H."/>
            <person name="Sato Y."/>
            <person name="Wilson G."/>
            <person name="Kumar K."/>
            <person name="McCouch S."/>
            <person name="Juretic N."/>
            <person name="Hoen D."/>
            <person name="Wright S."/>
            <person name="Bruskiewich R."/>
            <person name="Bureau T."/>
            <person name="Miyao A."/>
            <person name="Hirochika H."/>
            <person name="Nishikawa T."/>
            <person name="Kadowaki K."/>
            <person name="Sugiura M."/>
            <person name="Burr B."/>
            <person name="Sasaki T."/>
        </authorList>
    </citation>
    <scope>NUCLEOTIDE SEQUENCE [LARGE SCALE GENOMIC DNA]</scope>
    <source>
        <strain evidence="3">cv. Nipponbare</strain>
    </source>
</reference>
<evidence type="ECO:0000313" key="3">
    <source>
        <dbReference type="Proteomes" id="UP000059680"/>
    </source>
</evidence>
<name>A0A0P0XMA0_ORYSJ</name>
<evidence type="ECO:0000256" key="1">
    <source>
        <dbReference type="SAM" id="MobiDB-lite"/>
    </source>
</evidence>
<dbReference type="STRING" id="39947.A0A0P0XMA0"/>
<accession>A0A0P0XMA0</accession>
<protein>
    <submittedName>
        <fullName evidence="2">Os09g0369250 protein</fullName>
    </submittedName>
</protein>
<sequence>MAGKRGNAVGRLRRPVTTEAREARSAARPRQLGVAGERRRRVRQLEVTGEQQREEETSGSPSPLRSLFGAEAEAVALLILPSLETAVRPPPLSLSLPPPSPLRQAVSDKSSSGNAWRAWWAGRGGRHRGHWRRQAIVTSLPPIPVVPVPDCSSAASAPISSPSRCPRRRLYPTGPVTTCPPQSRRAPEGRKREERF</sequence>
<feature type="region of interest" description="Disordered" evidence="1">
    <location>
        <begin position="1"/>
        <end position="65"/>
    </location>
</feature>
<proteinExistence type="predicted"/>